<dbReference type="SUPFAM" id="SSF53448">
    <property type="entry name" value="Nucleotide-diphospho-sugar transferases"/>
    <property type="match status" value="1"/>
</dbReference>
<dbReference type="Pfam" id="PF00535">
    <property type="entry name" value="Glycos_transf_2"/>
    <property type="match status" value="1"/>
</dbReference>
<gene>
    <name evidence="5" type="ORF">RGS1_10427</name>
</gene>
<evidence type="ECO:0000313" key="5">
    <source>
        <dbReference type="EMBL" id="CCF78722.1"/>
    </source>
</evidence>
<feature type="domain" description="Glycosyltransferase 2-like" evidence="4">
    <location>
        <begin position="6"/>
        <end position="140"/>
    </location>
</feature>
<dbReference type="Gene3D" id="3.90.550.10">
    <property type="entry name" value="Spore Coat Polysaccharide Biosynthesis Protein SpsA, Chain A"/>
    <property type="match status" value="1"/>
</dbReference>
<sequence>MQRLVVLICTHDRAELLARALASLDRADVPPGWSVEVLVVANACRDGTAALLEGRTAAGAPGLPLAWFAEPVPGKSNALNSALSRIDADLVGFVDDDQRVDPGYLQALCNAADAHPEADMFCGLLVPDWDGREPAWVHDDGPYRIYPLPVPRFDPGGSARELDTTQTIPGGGNLAVRASWFPRVGPFSTALGPTGHDLGGSEDIDWLLRAVGLGARLRYVPEMRQYHHVDHERLRLRYLMRKAFRRTESTVGHLAGPAVKGVPRHVYRKTAVYALKAVTALSGARRRFYLVRTAAALGEWSGYRARRGSAASPEG</sequence>
<name>L8BA08_RUBGE</name>
<dbReference type="PANTHER" id="PTHR43179:SF12">
    <property type="entry name" value="GALACTOFURANOSYLTRANSFERASE GLFT2"/>
    <property type="match status" value="1"/>
</dbReference>
<comment type="similarity">
    <text evidence="1">Belongs to the glycosyltransferase 2 family.</text>
</comment>
<reference evidence="5" key="1">
    <citation type="submission" date="2012-02" db="EMBL/GenBank/DDBJ databases">
        <authorList>
            <person name="Genoscope - CEA"/>
        </authorList>
    </citation>
    <scope>NUCLEOTIDE SEQUENCE</scope>
    <source>
        <strain evidence="5">S1</strain>
    </source>
</reference>
<dbReference type="InterPro" id="IPR001173">
    <property type="entry name" value="Glyco_trans_2-like"/>
</dbReference>
<organism evidence="5">
    <name type="scientific">Rubrivivax gelatinosus S1</name>
    <dbReference type="NCBI Taxonomy" id="1138313"/>
    <lineage>
        <taxon>Bacteria</taxon>
        <taxon>Pseudomonadati</taxon>
        <taxon>Pseudomonadota</taxon>
        <taxon>Betaproteobacteria</taxon>
        <taxon>Burkholderiales</taxon>
        <taxon>Sphaerotilaceae</taxon>
        <taxon>Rubrivivax</taxon>
    </lineage>
</organism>
<dbReference type="AlphaFoldDB" id="L8BA08"/>
<proteinExistence type="inferred from homology"/>
<dbReference type="EMBL" id="FO082879">
    <property type="protein sequence ID" value="CCF78722.1"/>
    <property type="molecule type" value="Genomic_DNA"/>
</dbReference>
<dbReference type="CDD" id="cd00761">
    <property type="entry name" value="Glyco_tranf_GTA_type"/>
    <property type="match status" value="1"/>
</dbReference>
<evidence type="ECO:0000256" key="1">
    <source>
        <dbReference type="ARBA" id="ARBA00006739"/>
    </source>
</evidence>
<evidence type="ECO:0000256" key="2">
    <source>
        <dbReference type="ARBA" id="ARBA00022676"/>
    </source>
</evidence>
<protein>
    <submittedName>
        <fullName evidence="5">Sulfatase</fullName>
    </submittedName>
</protein>
<evidence type="ECO:0000259" key="4">
    <source>
        <dbReference type="Pfam" id="PF00535"/>
    </source>
</evidence>
<dbReference type="InterPro" id="IPR029044">
    <property type="entry name" value="Nucleotide-diphossugar_trans"/>
</dbReference>
<evidence type="ECO:0000256" key="3">
    <source>
        <dbReference type="ARBA" id="ARBA00022679"/>
    </source>
</evidence>
<dbReference type="PANTHER" id="PTHR43179">
    <property type="entry name" value="RHAMNOSYLTRANSFERASE WBBL"/>
    <property type="match status" value="1"/>
</dbReference>
<keyword evidence="3" id="KW-0808">Transferase</keyword>
<accession>L8BA08</accession>
<keyword evidence="2" id="KW-0328">Glycosyltransferase</keyword>
<dbReference type="GO" id="GO:0016757">
    <property type="term" value="F:glycosyltransferase activity"/>
    <property type="evidence" value="ECO:0007669"/>
    <property type="project" value="UniProtKB-KW"/>
</dbReference>
<reference evidence="5" key="2">
    <citation type="submission" date="2013-02" db="EMBL/GenBank/DDBJ databases">
        <title>EmbRS an orphan two-component system to save Rubrivivax gelatinosus from drowning.</title>
        <authorList>
            <person name="Steunou A."/>
            <person name="Liotenberg S."/>
            <person name="Soler M."/>
            <person name="Briandet R."/>
            <person name="Barbe V."/>
            <person name="Astier C."/>
            <person name="Ouchane S."/>
        </authorList>
    </citation>
    <scope>NUCLEOTIDE SEQUENCE</scope>
    <source>
        <strain evidence="5">S1</strain>
    </source>
</reference>